<sequence length="335" mass="37392">MSNPIKIPQLSALNLAPMRQGQNASQAIDAMVRLAQHLEQLDFTRFWIAEHHNMPHLASSATQILIAHTLSQTQKIRVGSGGVMLPNHSPLQVAEQYGTLETLYPNRVDLGLGRAPGTDQMTAMALRRGHRDVSMHFADDIAELQRYFGDENQQGYVKAYPALGLNVPLYILGSSTESAYLAGRLGLPYAFAAHFAPRMLAMGVEIYRNEFKPSAVLNEPYMMICNNILVADSDDEAQFLATTQQQLFWDLVRGVSRGMCPPVPDMDALWSPQEKLAAQAMMTTSIIGDKTSVKQQLIDFQEKYQANELIAINYVFDEKLQFKSYALLNEIVQSL</sequence>
<evidence type="ECO:0000259" key="3">
    <source>
        <dbReference type="Pfam" id="PF00296"/>
    </source>
</evidence>
<evidence type="ECO:0000256" key="1">
    <source>
        <dbReference type="ARBA" id="ARBA00007789"/>
    </source>
</evidence>
<keyword evidence="5" id="KW-1185">Reference proteome</keyword>
<keyword evidence="4" id="KW-0560">Oxidoreductase</keyword>
<protein>
    <recommendedName>
        <fullName evidence="2">Luciferase-like monooxygenase</fullName>
    </recommendedName>
</protein>
<proteinExistence type="predicted"/>
<dbReference type="InterPro" id="IPR011251">
    <property type="entry name" value="Luciferase-like_dom"/>
</dbReference>
<dbReference type="AlphaFoldDB" id="A0A376BKM7"/>
<dbReference type="FunFam" id="3.20.20.30:FF:000002">
    <property type="entry name" value="LLM class flavin-dependent oxidoreductase"/>
    <property type="match status" value="1"/>
</dbReference>
<dbReference type="PANTHER" id="PTHR30137">
    <property type="entry name" value="LUCIFERASE-LIKE MONOOXYGENASE"/>
    <property type="match status" value="1"/>
</dbReference>
<dbReference type="InterPro" id="IPR050766">
    <property type="entry name" value="Bact_Lucif_Oxidored"/>
</dbReference>
<comment type="similarity">
    <text evidence="1">To bacterial alkanal monooxygenase alpha and beta chains.</text>
</comment>
<evidence type="ECO:0000313" key="4">
    <source>
        <dbReference type="EMBL" id="SSY70327.1"/>
    </source>
</evidence>
<evidence type="ECO:0000313" key="5">
    <source>
        <dbReference type="Proteomes" id="UP000254209"/>
    </source>
</evidence>
<dbReference type="GO" id="GO:0016705">
    <property type="term" value="F:oxidoreductase activity, acting on paired donors, with incorporation or reduction of molecular oxygen"/>
    <property type="evidence" value="ECO:0007669"/>
    <property type="project" value="InterPro"/>
</dbReference>
<dbReference type="Gene3D" id="3.20.20.30">
    <property type="entry name" value="Luciferase-like domain"/>
    <property type="match status" value="1"/>
</dbReference>
<dbReference type="InterPro" id="IPR019949">
    <property type="entry name" value="CmoO-like"/>
</dbReference>
<gene>
    <name evidence="4" type="primary">limB</name>
    <name evidence="4" type="ORF">NCTC10283_00414</name>
</gene>
<accession>A0A376BKM7</accession>
<dbReference type="PANTHER" id="PTHR30137:SF6">
    <property type="entry name" value="LUCIFERASE-LIKE MONOOXYGENASE"/>
    <property type="match status" value="1"/>
</dbReference>
<keyword evidence="4" id="KW-0503">Monooxygenase</keyword>
<dbReference type="GO" id="GO:0005829">
    <property type="term" value="C:cytosol"/>
    <property type="evidence" value="ECO:0007669"/>
    <property type="project" value="TreeGrafter"/>
</dbReference>
<dbReference type="STRING" id="1120980.GCA_000745955_02495"/>
<organism evidence="4 5">
    <name type="scientific">Alysiella crassa</name>
    <dbReference type="NCBI Taxonomy" id="153491"/>
    <lineage>
        <taxon>Bacteria</taxon>
        <taxon>Pseudomonadati</taxon>
        <taxon>Pseudomonadota</taxon>
        <taxon>Betaproteobacteria</taxon>
        <taxon>Neisseriales</taxon>
        <taxon>Neisseriaceae</taxon>
        <taxon>Alysiella</taxon>
    </lineage>
</organism>
<dbReference type="Proteomes" id="UP000254209">
    <property type="component" value="Unassembled WGS sequence"/>
</dbReference>
<dbReference type="SUPFAM" id="SSF51679">
    <property type="entry name" value="Bacterial luciferase-like"/>
    <property type="match status" value="1"/>
</dbReference>
<name>A0A376BKM7_9NEIS</name>
<dbReference type="NCBIfam" id="TIGR03558">
    <property type="entry name" value="oxido_grp_1"/>
    <property type="match status" value="1"/>
</dbReference>
<dbReference type="InterPro" id="IPR036661">
    <property type="entry name" value="Luciferase-like_sf"/>
</dbReference>
<dbReference type="GO" id="GO:0004497">
    <property type="term" value="F:monooxygenase activity"/>
    <property type="evidence" value="ECO:0007669"/>
    <property type="project" value="UniProtKB-KW"/>
</dbReference>
<dbReference type="RefSeq" id="WP_034295542.1">
    <property type="nucleotide sequence ID" value="NZ_CP091519.2"/>
</dbReference>
<dbReference type="EMBL" id="UFSO01000002">
    <property type="protein sequence ID" value="SSY70327.1"/>
    <property type="molecule type" value="Genomic_DNA"/>
</dbReference>
<reference evidence="4 5" key="1">
    <citation type="submission" date="2018-06" db="EMBL/GenBank/DDBJ databases">
        <authorList>
            <consortium name="Pathogen Informatics"/>
            <person name="Doyle S."/>
        </authorList>
    </citation>
    <scope>NUCLEOTIDE SEQUENCE [LARGE SCALE GENOMIC DNA]</scope>
    <source>
        <strain evidence="4 5">NCTC10283</strain>
    </source>
</reference>
<evidence type="ECO:0000256" key="2">
    <source>
        <dbReference type="ARBA" id="ARBA00074555"/>
    </source>
</evidence>
<feature type="domain" description="Luciferase-like" evidence="3">
    <location>
        <begin position="20"/>
        <end position="302"/>
    </location>
</feature>
<dbReference type="Pfam" id="PF00296">
    <property type="entry name" value="Bac_luciferase"/>
    <property type="match status" value="1"/>
</dbReference>
<dbReference type="OrthoDB" id="9780518at2"/>